<dbReference type="SMART" id="SM00225">
    <property type="entry name" value="BTB"/>
    <property type="match status" value="1"/>
</dbReference>
<feature type="region of interest" description="Disordered" evidence="6">
    <location>
        <begin position="337"/>
        <end position="356"/>
    </location>
</feature>
<keyword evidence="4" id="KW-0539">Nucleus</keyword>
<dbReference type="GO" id="GO:0006357">
    <property type="term" value="P:regulation of transcription by RNA polymerase II"/>
    <property type="evidence" value="ECO:0007669"/>
    <property type="project" value="TreeGrafter"/>
</dbReference>
<keyword evidence="1" id="KW-0479">Metal-binding</keyword>
<evidence type="ECO:0000256" key="2">
    <source>
        <dbReference type="ARBA" id="ARBA00022771"/>
    </source>
</evidence>
<dbReference type="InterPro" id="IPR013087">
    <property type="entry name" value="Znf_C2H2_type"/>
</dbReference>
<feature type="domain" description="BTB" evidence="7">
    <location>
        <begin position="31"/>
        <end position="96"/>
    </location>
</feature>
<organism evidence="9 10">
    <name type="scientific">Halocaridina rubra</name>
    <name type="common">Hawaiian red shrimp</name>
    <dbReference type="NCBI Taxonomy" id="373956"/>
    <lineage>
        <taxon>Eukaryota</taxon>
        <taxon>Metazoa</taxon>
        <taxon>Ecdysozoa</taxon>
        <taxon>Arthropoda</taxon>
        <taxon>Crustacea</taxon>
        <taxon>Multicrustacea</taxon>
        <taxon>Malacostraca</taxon>
        <taxon>Eumalacostraca</taxon>
        <taxon>Eucarida</taxon>
        <taxon>Decapoda</taxon>
        <taxon>Pleocyemata</taxon>
        <taxon>Caridea</taxon>
        <taxon>Atyoidea</taxon>
        <taxon>Atyidae</taxon>
        <taxon>Halocaridina</taxon>
    </lineage>
</organism>
<dbReference type="SMART" id="SM00355">
    <property type="entry name" value="ZnF_C2H2"/>
    <property type="match status" value="2"/>
</dbReference>
<dbReference type="Gene3D" id="3.30.160.60">
    <property type="entry name" value="Classic Zinc Finger"/>
    <property type="match status" value="2"/>
</dbReference>
<evidence type="ECO:0000313" key="10">
    <source>
        <dbReference type="Proteomes" id="UP001381693"/>
    </source>
</evidence>
<evidence type="ECO:0000259" key="8">
    <source>
        <dbReference type="PROSITE" id="PS50157"/>
    </source>
</evidence>
<feature type="compositionally biased region" description="Basic and acidic residues" evidence="6">
    <location>
        <begin position="152"/>
        <end position="200"/>
    </location>
</feature>
<sequence>MDGELLSLKWNNHRTTFYHVISGLRNKESYTDVTLACDGKFYPVHKLVLSTCSEYFNDIFERTPCKNPVVVLKDIQCRDLEFLLDYMYIGEVNVRQNELSSLIKAAECLRVKGLAVPDEEPKKSASSVNSVPQSSSSSRRSEHSSPPAKRRRGEDRKITHVASEHSPGRPPGDEPRESRVSHSSDAVKRPNQSDDVHGDISEEPPIIIKEEKQDSHDLVNVQNSYDAGGDDTGDGPHDSEANTSEFPEFFESSIEKEEPVAISDFNPDYPGPSGLQNSGIAPWESESNSGGFPEGLSGAVAAAVAAGSQPQQQRQQQQLCRSSSLSDVFGAVIGSSLSSSSTSAQRPPTDRVLPPLAATPWTQSLSSSQCQETSRPSRLHKCPYCQHVSQKKFNMNKHIRTHTGERPFRCDICLYSTGDPSNLKSHYKFNHRAPLLQ</sequence>
<evidence type="ECO:0000256" key="6">
    <source>
        <dbReference type="SAM" id="MobiDB-lite"/>
    </source>
</evidence>
<keyword evidence="3" id="KW-0862">Zinc</keyword>
<feature type="compositionally biased region" description="Low complexity" evidence="6">
    <location>
        <begin position="124"/>
        <end position="138"/>
    </location>
</feature>
<reference evidence="9 10" key="1">
    <citation type="submission" date="2023-11" db="EMBL/GenBank/DDBJ databases">
        <title>Halocaridina rubra genome assembly.</title>
        <authorList>
            <person name="Smith C."/>
        </authorList>
    </citation>
    <scope>NUCLEOTIDE SEQUENCE [LARGE SCALE GENOMIC DNA]</scope>
    <source>
        <strain evidence="9">EP-1</strain>
        <tissue evidence="9">Whole</tissue>
    </source>
</reference>
<evidence type="ECO:0000256" key="3">
    <source>
        <dbReference type="ARBA" id="ARBA00022833"/>
    </source>
</evidence>
<dbReference type="GO" id="GO:0048666">
    <property type="term" value="P:neuron development"/>
    <property type="evidence" value="ECO:0007669"/>
    <property type="project" value="UniProtKB-ARBA"/>
</dbReference>
<dbReference type="InterPro" id="IPR011333">
    <property type="entry name" value="SKP1/BTB/POZ_sf"/>
</dbReference>
<evidence type="ECO:0000256" key="1">
    <source>
        <dbReference type="ARBA" id="ARBA00022723"/>
    </source>
</evidence>
<dbReference type="PANTHER" id="PTHR23110:SF109">
    <property type="entry name" value="FI07618P-RELATED"/>
    <property type="match status" value="1"/>
</dbReference>
<dbReference type="GO" id="GO:0003006">
    <property type="term" value="P:developmental process involved in reproduction"/>
    <property type="evidence" value="ECO:0007669"/>
    <property type="project" value="UniProtKB-ARBA"/>
</dbReference>
<dbReference type="SUPFAM" id="SSF57667">
    <property type="entry name" value="beta-beta-alpha zinc fingers"/>
    <property type="match status" value="1"/>
</dbReference>
<proteinExistence type="predicted"/>
<gene>
    <name evidence="9" type="ORF">SK128_007369</name>
</gene>
<keyword evidence="10" id="KW-1185">Reference proteome</keyword>
<dbReference type="AlphaFoldDB" id="A0AAN8WRV3"/>
<dbReference type="InterPro" id="IPR000210">
    <property type="entry name" value="BTB/POZ_dom"/>
</dbReference>
<evidence type="ECO:0000259" key="7">
    <source>
        <dbReference type="PROSITE" id="PS50097"/>
    </source>
</evidence>
<comment type="caution">
    <text evidence="9">The sequence shown here is derived from an EMBL/GenBank/DDBJ whole genome shotgun (WGS) entry which is preliminary data.</text>
</comment>
<dbReference type="GO" id="GO:0048513">
    <property type="term" value="P:animal organ development"/>
    <property type="evidence" value="ECO:0007669"/>
    <property type="project" value="UniProtKB-ARBA"/>
</dbReference>
<accession>A0AAN8WRV3</accession>
<dbReference type="InterPro" id="IPR051095">
    <property type="entry name" value="Dros_DevTransReg"/>
</dbReference>
<evidence type="ECO:0008006" key="11">
    <source>
        <dbReference type="Google" id="ProtNLM"/>
    </source>
</evidence>
<dbReference type="Proteomes" id="UP001381693">
    <property type="component" value="Unassembled WGS sequence"/>
</dbReference>
<keyword evidence="2 5" id="KW-0863">Zinc-finger</keyword>
<dbReference type="EMBL" id="JAXCGZ010015146">
    <property type="protein sequence ID" value="KAK7071100.1"/>
    <property type="molecule type" value="Genomic_DNA"/>
</dbReference>
<feature type="compositionally biased region" description="Basic and acidic residues" evidence="6">
    <location>
        <begin position="208"/>
        <end position="217"/>
    </location>
</feature>
<dbReference type="GO" id="GO:0005634">
    <property type="term" value="C:nucleus"/>
    <property type="evidence" value="ECO:0007669"/>
    <property type="project" value="UniProtKB-ARBA"/>
</dbReference>
<evidence type="ECO:0000313" key="9">
    <source>
        <dbReference type="EMBL" id="KAK7071100.1"/>
    </source>
</evidence>
<feature type="compositionally biased region" description="Polar residues" evidence="6">
    <location>
        <begin position="274"/>
        <end position="290"/>
    </location>
</feature>
<dbReference type="InterPro" id="IPR036236">
    <property type="entry name" value="Znf_C2H2_sf"/>
</dbReference>
<dbReference type="Gene3D" id="3.30.710.10">
    <property type="entry name" value="Potassium Channel Kv1.1, Chain A"/>
    <property type="match status" value="1"/>
</dbReference>
<dbReference type="CDD" id="cd18315">
    <property type="entry name" value="BTB_POZ_BAB-like"/>
    <property type="match status" value="1"/>
</dbReference>
<evidence type="ECO:0000256" key="5">
    <source>
        <dbReference type="PROSITE-ProRule" id="PRU00042"/>
    </source>
</evidence>
<feature type="region of interest" description="Disordered" evidence="6">
    <location>
        <begin position="119"/>
        <end position="295"/>
    </location>
</feature>
<dbReference type="PROSITE" id="PS50097">
    <property type="entry name" value="BTB"/>
    <property type="match status" value="1"/>
</dbReference>
<feature type="domain" description="C2H2-type" evidence="8">
    <location>
        <begin position="380"/>
        <end position="407"/>
    </location>
</feature>
<protein>
    <recommendedName>
        <fullName evidence="11">Broad-complex</fullName>
    </recommendedName>
</protein>
<dbReference type="GO" id="GO:0008270">
    <property type="term" value="F:zinc ion binding"/>
    <property type="evidence" value="ECO:0007669"/>
    <property type="project" value="UniProtKB-KW"/>
</dbReference>
<dbReference type="Pfam" id="PF00651">
    <property type="entry name" value="BTB"/>
    <property type="match status" value="1"/>
</dbReference>
<dbReference type="FunFam" id="3.30.160.60:FF:000446">
    <property type="entry name" value="Zinc finger protein"/>
    <property type="match status" value="1"/>
</dbReference>
<dbReference type="PROSITE" id="PS50157">
    <property type="entry name" value="ZINC_FINGER_C2H2_2"/>
    <property type="match status" value="1"/>
</dbReference>
<name>A0AAN8WRV3_HALRR</name>
<dbReference type="SUPFAM" id="SSF54695">
    <property type="entry name" value="POZ domain"/>
    <property type="match status" value="1"/>
</dbReference>
<evidence type="ECO:0000256" key="4">
    <source>
        <dbReference type="ARBA" id="ARBA00023242"/>
    </source>
</evidence>
<dbReference type="PANTHER" id="PTHR23110">
    <property type="entry name" value="BTB DOMAIN TRANSCRIPTION FACTOR"/>
    <property type="match status" value="1"/>
</dbReference>